<organism evidence="2 3">
    <name type="scientific">Sediminispirochaeta smaragdinae (strain DSM 11293 / JCM 15392 / SEBR 4228)</name>
    <name type="common">Spirochaeta smaragdinae</name>
    <dbReference type="NCBI Taxonomy" id="573413"/>
    <lineage>
        <taxon>Bacteria</taxon>
        <taxon>Pseudomonadati</taxon>
        <taxon>Spirochaetota</taxon>
        <taxon>Spirochaetia</taxon>
        <taxon>Spirochaetales</taxon>
        <taxon>Spirochaetaceae</taxon>
        <taxon>Sediminispirochaeta</taxon>
    </lineage>
</organism>
<feature type="domain" description="Transcription elongation factor GreA/GreB C-terminal" evidence="1">
    <location>
        <begin position="53"/>
        <end position="127"/>
    </location>
</feature>
<reference evidence="2 3" key="1">
    <citation type="journal article" date="2010" name="Stand. Genomic Sci.">
        <title>Complete genome sequence of Spirochaeta smaragdinae type strain (SEBR 4228).</title>
        <authorList>
            <person name="Mavromatis K."/>
            <person name="Yasawong M."/>
            <person name="Chertkov O."/>
            <person name="Lapidus A."/>
            <person name="Lucas S."/>
            <person name="Nolan M."/>
            <person name="Del Rio T.G."/>
            <person name="Tice H."/>
            <person name="Cheng J.F."/>
            <person name="Pitluck S."/>
            <person name="Liolios K."/>
            <person name="Ivanova N."/>
            <person name="Tapia R."/>
            <person name="Han C."/>
            <person name="Bruce D."/>
            <person name="Goodwin L."/>
            <person name="Pati A."/>
            <person name="Chen A."/>
            <person name="Palaniappan K."/>
            <person name="Land M."/>
            <person name="Hauser L."/>
            <person name="Chang Y.J."/>
            <person name="Jeffries C.D."/>
            <person name="Detter J.C."/>
            <person name="Rohde M."/>
            <person name="Brambilla E."/>
            <person name="Spring S."/>
            <person name="Goker M."/>
            <person name="Sikorski J."/>
            <person name="Woyke T."/>
            <person name="Bristow J."/>
            <person name="Eisen J.A."/>
            <person name="Markowitz V."/>
            <person name="Hugenholtz P."/>
            <person name="Klenk H.P."/>
            <person name="Kyrpides N.C."/>
        </authorList>
    </citation>
    <scope>NUCLEOTIDE SEQUENCE [LARGE SCALE GENOMIC DNA]</scope>
    <source>
        <strain evidence="3">DSM 11293 / JCM 15392 / SEBR 4228</strain>
    </source>
</reference>
<keyword evidence="2" id="KW-0251">Elongation factor</keyword>
<dbReference type="OrthoDB" id="192847at2"/>
<dbReference type="GO" id="GO:0006354">
    <property type="term" value="P:DNA-templated transcription elongation"/>
    <property type="evidence" value="ECO:0007669"/>
    <property type="project" value="TreeGrafter"/>
</dbReference>
<dbReference type="PANTHER" id="PTHR30437:SF5">
    <property type="entry name" value="REGULATOR OF NUCLEOSIDE DIPHOSPHATE KINASE"/>
    <property type="match status" value="1"/>
</dbReference>
<name>E1R782_SEDSS</name>
<dbReference type="EMBL" id="CP002116">
    <property type="protein sequence ID" value="ADK82587.1"/>
    <property type="molecule type" value="Genomic_DNA"/>
</dbReference>
<dbReference type="STRING" id="573413.Spirs_3499"/>
<dbReference type="SUPFAM" id="SSF54534">
    <property type="entry name" value="FKBP-like"/>
    <property type="match status" value="1"/>
</dbReference>
<proteinExistence type="predicted"/>
<evidence type="ECO:0000259" key="1">
    <source>
        <dbReference type="Pfam" id="PF01272"/>
    </source>
</evidence>
<keyword evidence="3" id="KW-1185">Reference proteome</keyword>
<dbReference type="InterPro" id="IPR023459">
    <property type="entry name" value="Tscrpt_elong_fac_GreA/B_fam"/>
</dbReference>
<keyword evidence="2" id="KW-0648">Protein biosynthesis</keyword>
<dbReference type="Proteomes" id="UP000002318">
    <property type="component" value="Chromosome"/>
</dbReference>
<protein>
    <submittedName>
        <fullName evidence="2">GreA/GreB family elongation factor</fullName>
    </submittedName>
</protein>
<dbReference type="InterPro" id="IPR001437">
    <property type="entry name" value="Tscrpt_elong_fac_GreA/B_C"/>
</dbReference>
<dbReference type="GO" id="GO:0003746">
    <property type="term" value="F:translation elongation factor activity"/>
    <property type="evidence" value="ECO:0007669"/>
    <property type="project" value="UniProtKB-KW"/>
</dbReference>
<dbReference type="GO" id="GO:0032784">
    <property type="term" value="P:regulation of DNA-templated transcription elongation"/>
    <property type="evidence" value="ECO:0007669"/>
    <property type="project" value="InterPro"/>
</dbReference>
<accession>E1R782</accession>
<evidence type="ECO:0000313" key="3">
    <source>
        <dbReference type="Proteomes" id="UP000002318"/>
    </source>
</evidence>
<dbReference type="AlphaFoldDB" id="E1R782"/>
<dbReference type="HOGENOM" id="CLU_120358_1_1_12"/>
<dbReference type="PANTHER" id="PTHR30437">
    <property type="entry name" value="TRANSCRIPTION ELONGATION FACTOR GREA"/>
    <property type="match status" value="1"/>
</dbReference>
<gene>
    <name evidence="2" type="ordered locus">Spirs_3499</name>
</gene>
<dbReference type="RefSeq" id="WP_013256046.1">
    <property type="nucleotide sequence ID" value="NC_014364.1"/>
</dbReference>
<dbReference type="eggNOG" id="COG0782">
    <property type="taxonomic scope" value="Bacteria"/>
</dbReference>
<sequence length="131" mass="14805">MTEKRIVLSRREYEKLWNIIEAMRSSNRLREPYLRHLYDELQAAVVLDEGVLPAGTVTLYAEVAYTNLSTGSRHQASIVFPADQNHDEKRYSIFTPLGAALIGESEHNRTICYAPAGDIPLRIDAITPPVH</sequence>
<dbReference type="KEGG" id="ssm:Spirs_3499"/>
<dbReference type="GO" id="GO:0070063">
    <property type="term" value="F:RNA polymerase binding"/>
    <property type="evidence" value="ECO:0007669"/>
    <property type="project" value="InterPro"/>
</dbReference>
<evidence type="ECO:0000313" key="2">
    <source>
        <dbReference type="EMBL" id="ADK82587.1"/>
    </source>
</evidence>
<dbReference type="Gene3D" id="3.10.50.30">
    <property type="entry name" value="Transcription elongation factor, GreA/GreB, C-terminal domain"/>
    <property type="match status" value="1"/>
</dbReference>
<dbReference type="Pfam" id="PF01272">
    <property type="entry name" value="GreA_GreB"/>
    <property type="match status" value="1"/>
</dbReference>
<dbReference type="GO" id="GO:0003677">
    <property type="term" value="F:DNA binding"/>
    <property type="evidence" value="ECO:0007669"/>
    <property type="project" value="InterPro"/>
</dbReference>
<dbReference type="InterPro" id="IPR036953">
    <property type="entry name" value="GreA/GreB_C_sf"/>
</dbReference>